<evidence type="ECO:0000313" key="3">
    <source>
        <dbReference type="Proteomes" id="UP001293254"/>
    </source>
</evidence>
<sequence length="110" mass="12514">MDTSGVCTKAEFFFLWCMLHGMKVNLRFWMVAQLPFTLNKKRSLIYCSYVTLLAINIGVYGPDRHNFHDVCAPELLDMACLLRMGLVIHHCNISEFALPSPSLPWDSSSS</sequence>
<feature type="transmembrane region" description="Helical" evidence="1">
    <location>
        <begin position="12"/>
        <end position="32"/>
    </location>
</feature>
<name>A0AAE1YEE9_9LAMI</name>
<dbReference type="AlphaFoldDB" id="A0AAE1YEE9"/>
<keyword evidence="1" id="KW-0472">Membrane</keyword>
<gene>
    <name evidence="2" type="ORF">Salat_1167700</name>
</gene>
<accession>A0AAE1YEE9</accession>
<dbReference type="EMBL" id="JACGWO010000004">
    <property type="protein sequence ID" value="KAK4428679.1"/>
    <property type="molecule type" value="Genomic_DNA"/>
</dbReference>
<organism evidence="2 3">
    <name type="scientific">Sesamum alatum</name>
    <dbReference type="NCBI Taxonomy" id="300844"/>
    <lineage>
        <taxon>Eukaryota</taxon>
        <taxon>Viridiplantae</taxon>
        <taxon>Streptophyta</taxon>
        <taxon>Embryophyta</taxon>
        <taxon>Tracheophyta</taxon>
        <taxon>Spermatophyta</taxon>
        <taxon>Magnoliopsida</taxon>
        <taxon>eudicotyledons</taxon>
        <taxon>Gunneridae</taxon>
        <taxon>Pentapetalae</taxon>
        <taxon>asterids</taxon>
        <taxon>lamiids</taxon>
        <taxon>Lamiales</taxon>
        <taxon>Pedaliaceae</taxon>
        <taxon>Sesamum</taxon>
    </lineage>
</organism>
<comment type="caution">
    <text evidence="2">The sequence shown here is derived from an EMBL/GenBank/DDBJ whole genome shotgun (WGS) entry which is preliminary data.</text>
</comment>
<keyword evidence="1" id="KW-1133">Transmembrane helix</keyword>
<dbReference type="Proteomes" id="UP001293254">
    <property type="component" value="Unassembled WGS sequence"/>
</dbReference>
<protein>
    <submittedName>
        <fullName evidence="2">Uncharacterized protein</fullName>
    </submittedName>
</protein>
<proteinExistence type="predicted"/>
<reference evidence="2" key="1">
    <citation type="submission" date="2020-06" db="EMBL/GenBank/DDBJ databases">
        <authorList>
            <person name="Li T."/>
            <person name="Hu X."/>
            <person name="Zhang T."/>
            <person name="Song X."/>
            <person name="Zhang H."/>
            <person name="Dai N."/>
            <person name="Sheng W."/>
            <person name="Hou X."/>
            <person name="Wei L."/>
        </authorList>
    </citation>
    <scope>NUCLEOTIDE SEQUENCE</scope>
    <source>
        <strain evidence="2">3651</strain>
        <tissue evidence="2">Leaf</tissue>
    </source>
</reference>
<keyword evidence="1" id="KW-0812">Transmembrane</keyword>
<evidence type="ECO:0000313" key="2">
    <source>
        <dbReference type="EMBL" id="KAK4428679.1"/>
    </source>
</evidence>
<keyword evidence="3" id="KW-1185">Reference proteome</keyword>
<reference evidence="2" key="2">
    <citation type="journal article" date="2024" name="Plant">
        <title>Genomic evolution and insights into agronomic trait innovations of Sesamum species.</title>
        <authorList>
            <person name="Miao H."/>
            <person name="Wang L."/>
            <person name="Qu L."/>
            <person name="Liu H."/>
            <person name="Sun Y."/>
            <person name="Le M."/>
            <person name="Wang Q."/>
            <person name="Wei S."/>
            <person name="Zheng Y."/>
            <person name="Lin W."/>
            <person name="Duan Y."/>
            <person name="Cao H."/>
            <person name="Xiong S."/>
            <person name="Wang X."/>
            <person name="Wei L."/>
            <person name="Li C."/>
            <person name="Ma Q."/>
            <person name="Ju M."/>
            <person name="Zhao R."/>
            <person name="Li G."/>
            <person name="Mu C."/>
            <person name="Tian Q."/>
            <person name="Mei H."/>
            <person name="Zhang T."/>
            <person name="Gao T."/>
            <person name="Zhang H."/>
        </authorList>
    </citation>
    <scope>NUCLEOTIDE SEQUENCE</scope>
    <source>
        <strain evidence="2">3651</strain>
    </source>
</reference>
<evidence type="ECO:0000256" key="1">
    <source>
        <dbReference type="SAM" id="Phobius"/>
    </source>
</evidence>